<gene>
    <name evidence="1" type="ORF">CVT24_000302</name>
</gene>
<dbReference type="Proteomes" id="UP000284842">
    <property type="component" value="Unassembled WGS sequence"/>
</dbReference>
<name>A0A409WSS0_9AGAR</name>
<dbReference type="InParanoid" id="A0A409WSS0"/>
<organism evidence="1 2">
    <name type="scientific">Panaeolus cyanescens</name>
    <dbReference type="NCBI Taxonomy" id="181874"/>
    <lineage>
        <taxon>Eukaryota</taxon>
        <taxon>Fungi</taxon>
        <taxon>Dikarya</taxon>
        <taxon>Basidiomycota</taxon>
        <taxon>Agaricomycotina</taxon>
        <taxon>Agaricomycetes</taxon>
        <taxon>Agaricomycetidae</taxon>
        <taxon>Agaricales</taxon>
        <taxon>Agaricineae</taxon>
        <taxon>Galeropsidaceae</taxon>
        <taxon>Panaeolus</taxon>
    </lineage>
</organism>
<dbReference type="EMBL" id="NHTK01005266">
    <property type="protein sequence ID" value="PPQ81537.1"/>
    <property type="molecule type" value="Genomic_DNA"/>
</dbReference>
<accession>A0A409WSS0</accession>
<reference evidence="1 2" key="1">
    <citation type="journal article" date="2018" name="Evol. Lett.">
        <title>Horizontal gene cluster transfer increased hallucinogenic mushroom diversity.</title>
        <authorList>
            <person name="Reynolds H.T."/>
            <person name="Vijayakumar V."/>
            <person name="Gluck-Thaler E."/>
            <person name="Korotkin H.B."/>
            <person name="Matheny P.B."/>
            <person name="Slot J.C."/>
        </authorList>
    </citation>
    <scope>NUCLEOTIDE SEQUENCE [LARGE SCALE GENOMIC DNA]</scope>
    <source>
        <strain evidence="1 2">2629</strain>
    </source>
</reference>
<sequence>MHVLPFPLSSAQGRRAFRPLLPPADNVTFAGQYTSQSILDVINASYHIGIEHCLSNLSFLISGLSPFYTTDFNLANVQALKACHAIFVWFNASRFLPFRIVAAQYVVVFSITCPSHLRSMAIAYTLMHFHELHAPLCRPKQSRIVAVSYSMSEYGAFGIMVFDKAFEGAFDNAMALCLRARDDSSEYMLHSRPFNLDLPVTHWNPPANKSPSTEAHINRILARARYVITPAMTHILSI</sequence>
<comment type="caution">
    <text evidence="1">The sequence shown here is derived from an EMBL/GenBank/DDBJ whole genome shotgun (WGS) entry which is preliminary data.</text>
</comment>
<evidence type="ECO:0000313" key="2">
    <source>
        <dbReference type="Proteomes" id="UP000284842"/>
    </source>
</evidence>
<proteinExistence type="predicted"/>
<keyword evidence="2" id="KW-1185">Reference proteome</keyword>
<protein>
    <submittedName>
        <fullName evidence="1">Uncharacterized protein</fullName>
    </submittedName>
</protein>
<evidence type="ECO:0000313" key="1">
    <source>
        <dbReference type="EMBL" id="PPQ81537.1"/>
    </source>
</evidence>
<dbReference type="AlphaFoldDB" id="A0A409WSS0"/>